<evidence type="ECO:0000259" key="1">
    <source>
        <dbReference type="Pfam" id="PF03572"/>
    </source>
</evidence>
<dbReference type="Pfam" id="PF23658">
    <property type="entry name" value="PDZ_CPAF_rel"/>
    <property type="match status" value="1"/>
</dbReference>
<feature type="domain" description="CPAF-like PDZ" evidence="2">
    <location>
        <begin position="92"/>
        <end position="212"/>
    </location>
</feature>
<gene>
    <name evidence="3" type="ORF">NKR23_g6589</name>
</gene>
<sequence length="610" mass="67146">MPFREDLALKFIDEYMKYLQFHSSLEGLKHPPSTYISPSVDITRGLAKLRRRTVLGSYSTQFDFDYDFSDVISRANDGHLKTGLCSQEIFHFEHGVPLVSVSVDGLQIPQLYTYSDAELLSRGVTAVAPITEINDVDAVYYLQAHLAINLGYQDPDARYNRLFPSPTANFSGSYSGGAWTTHVGLWPGTASYTVRFSNRSELQVETTASWPASNGPMVYMDGEELFKVACTQETRKVLGSYPGSFMTVPTFSIPPSGASVYPEPVARSQDRRLQGYYLDAYSVNDVAVLQVPTFYLGDGPADFAKTAAKFVKQAASDGKGRLILDLSGNDGGDVVPGFNLFRIFFPGQPIHSATRFRATELVALMGEVFSEIYSNDVILDPPLVYGQAIGSDQRHRFGSWEDLYGPHDIRGTNMSSLYAHFDFDMASSKTDPINGFGGIPPDPSQQLFRAEDIVVLTDGHCASTCAILVHLLRSQGVRSIAFGGRPRLGPMQAVGGVKGAQKWSLRTIDNHVAEALKHASPVQAARITELAPPGVGRMSLRFDTYGQGSVNFRNAYGGDDVKIPLQFVYEAADCRRFFTSENVVRPETVWVDAAIAMFRQDVDFAGSMIY</sequence>
<reference evidence="3" key="1">
    <citation type="submission" date="2022-07" db="EMBL/GenBank/DDBJ databases">
        <title>Fungi with potential for degradation of polypropylene.</title>
        <authorList>
            <person name="Gostincar C."/>
        </authorList>
    </citation>
    <scope>NUCLEOTIDE SEQUENCE</scope>
    <source>
        <strain evidence="3">EXF-13308</strain>
    </source>
</reference>
<dbReference type="PANTHER" id="PTHR37049">
    <property type="entry name" value="PEPTIDASE S41 FAMILY PROTEIN"/>
    <property type="match status" value="1"/>
</dbReference>
<dbReference type="SUPFAM" id="SSF52096">
    <property type="entry name" value="ClpP/crotonase"/>
    <property type="match status" value="1"/>
</dbReference>
<comment type="caution">
    <text evidence="3">The sequence shown here is derived from an EMBL/GenBank/DDBJ whole genome shotgun (WGS) entry which is preliminary data.</text>
</comment>
<evidence type="ECO:0000313" key="3">
    <source>
        <dbReference type="EMBL" id="KAJ9143495.1"/>
    </source>
</evidence>
<evidence type="ECO:0000313" key="4">
    <source>
        <dbReference type="Proteomes" id="UP001174694"/>
    </source>
</evidence>
<dbReference type="AlphaFoldDB" id="A0AA38RW10"/>
<evidence type="ECO:0000259" key="2">
    <source>
        <dbReference type="Pfam" id="PF23658"/>
    </source>
</evidence>
<dbReference type="InterPro" id="IPR052766">
    <property type="entry name" value="S41A_metabolite_peptidase"/>
</dbReference>
<feature type="domain" description="Tail specific protease" evidence="1">
    <location>
        <begin position="285"/>
        <end position="477"/>
    </location>
</feature>
<dbReference type="Proteomes" id="UP001174694">
    <property type="component" value="Unassembled WGS sequence"/>
</dbReference>
<organism evidence="3 4">
    <name type="scientific">Pleurostoma richardsiae</name>
    <dbReference type="NCBI Taxonomy" id="41990"/>
    <lineage>
        <taxon>Eukaryota</taxon>
        <taxon>Fungi</taxon>
        <taxon>Dikarya</taxon>
        <taxon>Ascomycota</taxon>
        <taxon>Pezizomycotina</taxon>
        <taxon>Sordariomycetes</taxon>
        <taxon>Sordariomycetidae</taxon>
        <taxon>Calosphaeriales</taxon>
        <taxon>Pleurostomataceae</taxon>
        <taxon>Pleurostoma</taxon>
    </lineage>
</organism>
<dbReference type="Pfam" id="PF03572">
    <property type="entry name" value="Peptidase_S41"/>
    <property type="match status" value="1"/>
</dbReference>
<dbReference type="Gene3D" id="3.90.226.10">
    <property type="entry name" value="2-enoyl-CoA Hydratase, Chain A, domain 1"/>
    <property type="match status" value="1"/>
</dbReference>
<protein>
    <submittedName>
        <fullName evidence="3">Peptidase S41 family protein</fullName>
    </submittedName>
</protein>
<dbReference type="InterPro" id="IPR005151">
    <property type="entry name" value="Tail-specific_protease"/>
</dbReference>
<dbReference type="InterPro" id="IPR029045">
    <property type="entry name" value="ClpP/crotonase-like_dom_sf"/>
</dbReference>
<keyword evidence="4" id="KW-1185">Reference proteome</keyword>
<proteinExistence type="predicted"/>
<dbReference type="GO" id="GO:0008236">
    <property type="term" value="F:serine-type peptidase activity"/>
    <property type="evidence" value="ECO:0007669"/>
    <property type="project" value="InterPro"/>
</dbReference>
<name>A0AA38RW10_9PEZI</name>
<accession>A0AA38RW10</accession>
<dbReference type="EMBL" id="JANBVO010000019">
    <property type="protein sequence ID" value="KAJ9143495.1"/>
    <property type="molecule type" value="Genomic_DNA"/>
</dbReference>
<dbReference type="GO" id="GO:0006508">
    <property type="term" value="P:proteolysis"/>
    <property type="evidence" value="ECO:0007669"/>
    <property type="project" value="InterPro"/>
</dbReference>
<dbReference type="PANTHER" id="PTHR37049:SF4">
    <property type="entry name" value="RHODANESE DOMAIN-CONTAINING PROTEIN"/>
    <property type="match status" value="1"/>
</dbReference>
<dbReference type="InterPro" id="IPR056186">
    <property type="entry name" value="PDZ_CPAF-rel"/>
</dbReference>